<dbReference type="Proteomes" id="UP001056436">
    <property type="component" value="Unassembled WGS sequence"/>
</dbReference>
<evidence type="ECO:0000256" key="1">
    <source>
        <dbReference type="SAM" id="MobiDB-lite"/>
    </source>
</evidence>
<organism evidence="2 3">
    <name type="scientific">Colletotrichum abscissum</name>
    <dbReference type="NCBI Taxonomy" id="1671311"/>
    <lineage>
        <taxon>Eukaryota</taxon>
        <taxon>Fungi</taxon>
        <taxon>Dikarya</taxon>
        <taxon>Ascomycota</taxon>
        <taxon>Pezizomycotina</taxon>
        <taxon>Sordariomycetes</taxon>
        <taxon>Hypocreomycetidae</taxon>
        <taxon>Glomerellales</taxon>
        <taxon>Glomerellaceae</taxon>
        <taxon>Colletotrichum</taxon>
        <taxon>Colletotrichum acutatum species complex</taxon>
    </lineage>
</organism>
<evidence type="ECO:0000313" key="2">
    <source>
        <dbReference type="EMBL" id="KAI3545107.1"/>
    </source>
</evidence>
<evidence type="ECO:0000313" key="3">
    <source>
        <dbReference type="Proteomes" id="UP001056436"/>
    </source>
</evidence>
<accession>A0A9P9XAZ0</accession>
<proteinExistence type="predicted"/>
<protein>
    <submittedName>
        <fullName evidence="2">KH domain-containing protein</fullName>
    </submittedName>
</protein>
<name>A0A9P9XAZ0_9PEZI</name>
<dbReference type="EMBL" id="SDAQ01000063">
    <property type="protein sequence ID" value="KAI3545107.1"/>
    <property type="molecule type" value="Genomic_DNA"/>
</dbReference>
<sequence length="273" mass="30228">MVPCSASPAQPRRAGPAKYSEIGSLDQLKLDNGETSLGPDGELAAHTDEEYASIQSSLRARSPGTDRQIASHCEVAFRYVPTNPLPPKVDFEPRLGRIISTDLPPASITLGFFRPLAAEEIHLRHLLPPEVNPAAEGSLQQALSLLELFHKERRELFRLADEGSFYWILGSLQERWIWKAAWAIQTALPPTPHLRRNHRFSQIHLEAGDPTSDSDDEREPLLGLSNSEIMAYGDQQGVATSTSTALQHFLREITPTPSQFDGKGKGKRVIRLA</sequence>
<dbReference type="AlphaFoldDB" id="A0A9P9XAZ0"/>
<comment type="caution">
    <text evidence="2">The sequence shown here is derived from an EMBL/GenBank/DDBJ whole genome shotgun (WGS) entry which is preliminary data.</text>
</comment>
<gene>
    <name evidence="2" type="ORF">CABS02_09450</name>
</gene>
<keyword evidence="3" id="KW-1185">Reference proteome</keyword>
<feature type="region of interest" description="Disordered" evidence="1">
    <location>
        <begin position="1"/>
        <end position="22"/>
    </location>
</feature>
<reference evidence="2" key="1">
    <citation type="submission" date="2019-01" db="EMBL/GenBank/DDBJ databases">
        <title>Colletotrichum abscissum LGMF1257.</title>
        <authorList>
            <person name="Baroncelli R."/>
        </authorList>
    </citation>
    <scope>NUCLEOTIDE SEQUENCE</scope>
    <source>
        <strain evidence="2">Ca142</strain>
    </source>
</reference>